<reference evidence="8" key="2">
    <citation type="journal article" date="2023" name="BMC Genomics">
        <title>Pest status, molecular evolution, and epigenetic factors derived from the genome assembly of Frankliniella fusca, a thysanopteran phytovirus vector.</title>
        <authorList>
            <person name="Catto M.A."/>
            <person name="Labadie P.E."/>
            <person name="Jacobson A.L."/>
            <person name="Kennedy G.G."/>
            <person name="Srinivasan R."/>
            <person name="Hunt B.G."/>
        </authorList>
    </citation>
    <scope>NUCLEOTIDE SEQUENCE</scope>
    <source>
        <strain evidence="8">PL_HMW_Pooled</strain>
    </source>
</reference>
<keyword evidence="6 7" id="KW-0472">Membrane</keyword>
<dbReference type="Pfam" id="PF01566">
    <property type="entry name" value="Nramp"/>
    <property type="match status" value="1"/>
</dbReference>
<evidence type="ECO:0000313" key="9">
    <source>
        <dbReference type="Proteomes" id="UP001219518"/>
    </source>
</evidence>
<comment type="subcellular location">
    <subcellularLocation>
        <location evidence="1">Membrane</location>
        <topology evidence="1">Multi-pass membrane protein</topology>
    </subcellularLocation>
</comment>
<evidence type="ECO:0000256" key="2">
    <source>
        <dbReference type="ARBA" id="ARBA00006670"/>
    </source>
</evidence>
<dbReference type="AlphaFoldDB" id="A0AAE1LLV3"/>
<feature type="transmembrane region" description="Helical" evidence="7">
    <location>
        <begin position="404"/>
        <end position="428"/>
    </location>
</feature>
<dbReference type="GO" id="GO:0005886">
    <property type="term" value="C:plasma membrane"/>
    <property type="evidence" value="ECO:0007669"/>
    <property type="project" value="TreeGrafter"/>
</dbReference>
<dbReference type="GO" id="GO:0005381">
    <property type="term" value="F:iron ion transmembrane transporter activity"/>
    <property type="evidence" value="ECO:0007669"/>
    <property type="project" value="TreeGrafter"/>
</dbReference>
<gene>
    <name evidence="8" type="ORF">KUF71_001770</name>
</gene>
<dbReference type="PRINTS" id="PR00447">
    <property type="entry name" value="NATRESASSCMP"/>
</dbReference>
<proteinExistence type="inferred from homology"/>
<feature type="transmembrane region" description="Helical" evidence="7">
    <location>
        <begin position="380"/>
        <end position="398"/>
    </location>
</feature>
<reference evidence="8" key="1">
    <citation type="submission" date="2021-07" db="EMBL/GenBank/DDBJ databases">
        <authorList>
            <person name="Catto M.A."/>
            <person name="Jacobson A."/>
            <person name="Kennedy G."/>
            <person name="Labadie P."/>
            <person name="Hunt B.G."/>
            <person name="Srinivasan R."/>
        </authorList>
    </citation>
    <scope>NUCLEOTIDE SEQUENCE</scope>
    <source>
        <strain evidence="8">PL_HMW_Pooled</strain>
        <tissue evidence="8">Head</tissue>
    </source>
</reference>
<dbReference type="EMBL" id="JAHWGI010001145">
    <property type="protein sequence ID" value="KAK3923359.1"/>
    <property type="molecule type" value="Genomic_DNA"/>
</dbReference>
<feature type="transmembrane region" description="Helical" evidence="7">
    <location>
        <begin position="474"/>
        <end position="497"/>
    </location>
</feature>
<dbReference type="PANTHER" id="PTHR11706:SF33">
    <property type="entry name" value="NATURAL RESISTANCE-ASSOCIATED MACROPHAGE PROTEIN 2"/>
    <property type="match status" value="1"/>
</dbReference>
<dbReference type="PANTHER" id="PTHR11706">
    <property type="entry name" value="SOLUTE CARRIER PROTEIN FAMILY 11 MEMBER"/>
    <property type="match status" value="1"/>
</dbReference>
<feature type="transmembrane region" description="Helical" evidence="7">
    <location>
        <begin position="145"/>
        <end position="166"/>
    </location>
</feature>
<name>A0AAE1LLV3_9NEOP</name>
<feature type="transmembrane region" description="Helical" evidence="7">
    <location>
        <begin position="449"/>
        <end position="468"/>
    </location>
</feature>
<evidence type="ECO:0000256" key="7">
    <source>
        <dbReference type="SAM" id="Phobius"/>
    </source>
</evidence>
<comment type="caution">
    <text evidence="8">The sequence shown here is derived from an EMBL/GenBank/DDBJ whole genome shotgun (WGS) entry which is preliminary data.</text>
</comment>
<evidence type="ECO:0000256" key="6">
    <source>
        <dbReference type="ARBA" id="ARBA00023136"/>
    </source>
</evidence>
<dbReference type="GO" id="GO:0015086">
    <property type="term" value="F:cadmium ion transmembrane transporter activity"/>
    <property type="evidence" value="ECO:0007669"/>
    <property type="project" value="TreeGrafter"/>
</dbReference>
<feature type="non-terminal residue" evidence="8">
    <location>
        <position position="1"/>
    </location>
</feature>
<keyword evidence="9" id="KW-1185">Reference proteome</keyword>
<feature type="transmembrane region" description="Helical" evidence="7">
    <location>
        <begin position="259"/>
        <end position="282"/>
    </location>
</feature>
<evidence type="ECO:0000256" key="4">
    <source>
        <dbReference type="ARBA" id="ARBA00022692"/>
    </source>
</evidence>
<dbReference type="NCBIfam" id="TIGR01197">
    <property type="entry name" value="nramp"/>
    <property type="match status" value="1"/>
</dbReference>
<feature type="transmembrane region" description="Helical" evidence="7">
    <location>
        <begin position="173"/>
        <end position="194"/>
    </location>
</feature>
<evidence type="ECO:0000256" key="3">
    <source>
        <dbReference type="ARBA" id="ARBA00022448"/>
    </source>
</evidence>
<keyword evidence="4 7" id="KW-0812">Transmembrane</keyword>
<comment type="similarity">
    <text evidence="2">Belongs to the NRAMP family.</text>
</comment>
<sequence>VRRPACTPHPGGLEGRGDEQRTHALTLVVRPASLRRVWRISGPGALISTAYMNSGSIEANVESGSGAQFQLLWLNLLTALLSVLLQRLALRLGAASRRDLAEHCTTFYCRAPRYFKWALMEMAILSSDMQNVIGTAVALHIISRAYVPLSAGVALSLLDTCALLLMDRAGPRTLQLLFAFFVIMIASTFGYEYFKVLPDQASVLKGIVVPACEECSKNVYILVVSLIGSGLTPHNLFLHSGLVKEIVDREGFEAVQISGVNFALLMEVCVAVLVSYVFNVFITSAIGATVYGQTNSQLREECLSGGSPFADVFPNDNETATADIYTGGVFLGCRHGSMALTMWSLGVLTAALAGTLHSSRAGRFIMEGFLRIQWSHWRRAVVVRVLSATPMLFVALFADVTTLVLVNSVLNLVLSLHLPAAAIPAIALTANRGVMGEHVSSKFSTASSLLLTSGVVATNVYLGVRLAYDWLPTSWGYILGAVLLGLGYLSHIVYLLLDMASSCGASDRLSACRFGQRYLNQPTSCPR</sequence>
<dbReference type="Proteomes" id="UP001219518">
    <property type="component" value="Unassembled WGS sequence"/>
</dbReference>
<evidence type="ECO:0000256" key="5">
    <source>
        <dbReference type="ARBA" id="ARBA00022989"/>
    </source>
</evidence>
<organism evidence="8 9">
    <name type="scientific">Frankliniella fusca</name>
    <dbReference type="NCBI Taxonomy" id="407009"/>
    <lineage>
        <taxon>Eukaryota</taxon>
        <taxon>Metazoa</taxon>
        <taxon>Ecdysozoa</taxon>
        <taxon>Arthropoda</taxon>
        <taxon>Hexapoda</taxon>
        <taxon>Insecta</taxon>
        <taxon>Pterygota</taxon>
        <taxon>Neoptera</taxon>
        <taxon>Paraneoptera</taxon>
        <taxon>Thysanoptera</taxon>
        <taxon>Terebrantia</taxon>
        <taxon>Thripoidea</taxon>
        <taxon>Thripidae</taxon>
        <taxon>Frankliniella</taxon>
    </lineage>
</organism>
<dbReference type="NCBIfam" id="NF037982">
    <property type="entry name" value="Nramp_1"/>
    <property type="match status" value="1"/>
</dbReference>
<dbReference type="InterPro" id="IPR001046">
    <property type="entry name" value="NRAMP_fam"/>
</dbReference>
<dbReference type="GO" id="GO:0005384">
    <property type="term" value="F:manganese ion transmembrane transporter activity"/>
    <property type="evidence" value="ECO:0007669"/>
    <property type="project" value="TreeGrafter"/>
</dbReference>
<feature type="transmembrane region" description="Helical" evidence="7">
    <location>
        <begin position="340"/>
        <end position="359"/>
    </location>
</feature>
<keyword evidence="5 7" id="KW-1133">Transmembrane helix</keyword>
<protein>
    <submittedName>
        <fullName evidence="8">Natural resistance-associated macrophage protein 1</fullName>
    </submittedName>
</protein>
<evidence type="ECO:0000256" key="1">
    <source>
        <dbReference type="ARBA" id="ARBA00004141"/>
    </source>
</evidence>
<accession>A0AAE1LLV3</accession>
<evidence type="ECO:0000313" key="8">
    <source>
        <dbReference type="EMBL" id="KAK3923359.1"/>
    </source>
</evidence>
<dbReference type="GO" id="GO:0010008">
    <property type="term" value="C:endosome membrane"/>
    <property type="evidence" value="ECO:0007669"/>
    <property type="project" value="TreeGrafter"/>
</dbReference>
<keyword evidence="3" id="KW-0813">Transport</keyword>